<sequence>MYEDPNDTIGQCRQLGLTTMTPTALFDYCLKSRDHFLRVTSYLRIQPNKEIGSRTGAFRCVPIELIEMIVLLLGVTDNIRFGATCRVHKAVASRAFLALGANRIRPYNLSLIHLRFLQSCTNAMIAGTVLKRLLHTGEDLRWPSWRLHDPAPVSPLTLDFYCPRYKGGEVRRFLALATGYEYDREPLDTATDVFTLRETFTLTHQLRPSINIYEANSDNPLDAILHLPVTADICAWTLDRIWLGYPNPTFEGIAITSPNRLRTGTLEDEQKTWGVLHTNLQNGFWIDSRWSGQHTCLVSPNCPTSWRTNDDAGCLSIMFPNLPFTADCTEYIWNFGDTSWTLGAIALCYNAWSRKPVRKSFRQHECKQIHQEPSTLIDPLQMKYGKIVCMT</sequence>
<evidence type="ECO:0000313" key="1">
    <source>
        <dbReference type="EMBL" id="KAJ7026830.1"/>
    </source>
</evidence>
<reference evidence="1" key="1">
    <citation type="submission" date="2023-03" db="EMBL/GenBank/DDBJ databases">
        <title>Massive genome expansion in bonnet fungi (Mycena s.s.) driven by repeated elements and novel gene families across ecological guilds.</title>
        <authorList>
            <consortium name="Lawrence Berkeley National Laboratory"/>
            <person name="Harder C.B."/>
            <person name="Miyauchi S."/>
            <person name="Viragh M."/>
            <person name="Kuo A."/>
            <person name="Thoen E."/>
            <person name="Andreopoulos B."/>
            <person name="Lu D."/>
            <person name="Skrede I."/>
            <person name="Drula E."/>
            <person name="Henrissat B."/>
            <person name="Morin E."/>
            <person name="Kohler A."/>
            <person name="Barry K."/>
            <person name="LaButti K."/>
            <person name="Morin E."/>
            <person name="Salamov A."/>
            <person name="Lipzen A."/>
            <person name="Mereny Z."/>
            <person name="Hegedus B."/>
            <person name="Baldrian P."/>
            <person name="Stursova M."/>
            <person name="Weitz H."/>
            <person name="Taylor A."/>
            <person name="Grigoriev I.V."/>
            <person name="Nagy L.G."/>
            <person name="Martin F."/>
            <person name="Kauserud H."/>
        </authorList>
    </citation>
    <scope>NUCLEOTIDE SEQUENCE</scope>
    <source>
        <strain evidence="1">CBHHK200</strain>
    </source>
</reference>
<comment type="caution">
    <text evidence="1">The sequence shown here is derived from an EMBL/GenBank/DDBJ whole genome shotgun (WGS) entry which is preliminary data.</text>
</comment>
<evidence type="ECO:0008006" key="3">
    <source>
        <dbReference type="Google" id="ProtNLM"/>
    </source>
</evidence>
<protein>
    <recommendedName>
        <fullName evidence="3">F-box domain-containing protein</fullName>
    </recommendedName>
</protein>
<dbReference type="AlphaFoldDB" id="A0AAD6SIS3"/>
<accession>A0AAD6SIS3</accession>
<evidence type="ECO:0000313" key="2">
    <source>
        <dbReference type="Proteomes" id="UP001218188"/>
    </source>
</evidence>
<gene>
    <name evidence="1" type="ORF">C8F04DRAFT_1190220</name>
</gene>
<name>A0AAD6SIS3_9AGAR</name>
<organism evidence="1 2">
    <name type="scientific">Mycena alexandri</name>
    <dbReference type="NCBI Taxonomy" id="1745969"/>
    <lineage>
        <taxon>Eukaryota</taxon>
        <taxon>Fungi</taxon>
        <taxon>Dikarya</taxon>
        <taxon>Basidiomycota</taxon>
        <taxon>Agaricomycotina</taxon>
        <taxon>Agaricomycetes</taxon>
        <taxon>Agaricomycetidae</taxon>
        <taxon>Agaricales</taxon>
        <taxon>Marasmiineae</taxon>
        <taxon>Mycenaceae</taxon>
        <taxon>Mycena</taxon>
    </lineage>
</organism>
<dbReference type="Proteomes" id="UP001218188">
    <property type="component" value="Unassembled WGS sequence"/>
</dbReference>
<proteinExistence type="predicted"/>
<dbReference type="EMBL" id="JARJCM010000133">
    <property type="protein sequence ID" value="KAJ7026830.1"/>
    <property type="molecule type" value="Genomic_DNA"/>
</dbReference>
<keyword evidence="2" id="KW-1185">Reference proteome</keyword>